<evidence type="ECO:0000256" key="6">
    <source>
        <dbReference type="ARBA" id="ARBA00022737"/>
    </source>
</evidence>
<feature type="disulfide bond" evidence="14">
    <location>
        <begin position="457"/>
        <end position="466"/>
    </location>
</feature>
<dbReference type="PANTHER" id="PTHR24049">
    <property type="entry name" value="CRUMBS FAMILY MEMBER"/>
    <property type="match status" value="1"/>
</dbReference>
<dbReference type="Pfam" id="PF21700">
    <property type="entry name" value="EGF_DL_JAG"/>
    <property type="match status" value="1"/>
</dbReference>
<dbReference type="PROSITE" id="PS00022">
    <property type="entry name" value="EGF_1"/>
    <property type="match status" value="7"/>
</dbReference>
<dbReference type="FunFam" id="2.60.40.3510:FF:000004">
    <property type="entry name" value="Delta-like protein"/>
    <property type="match status" value="1"/>
</dbReference>
<evidence type="ECO:0000256" key="5">
    <source>
        <dbReference type="ARBA" id="ARBA00022729"/>
    </source>
</evidence>
<dbReference type="FunFam" id="2.10.25.140:FF:000001">
    <property type="entry name" value="Delta-like protein"/>
    <property type="match status" value="1"/>
</dbReference>
<feature type="disulfide bond" evidence="15">
    <location>
        <begin position="179"/>
        <end position="191"/>
    </location>
</feature>
<evidence type="ECO:0000313" key="23">
    <source>
        <dbReference type="Proteomes" id="UP000694569"/>
    </source>
</evidence>
<keyword evidence="2 16" id="KW-0217">Developmental protein</keyword>
<feature type="domain" description="EGF-like" evidence="20">
    <location>
        <begin position="469"/>
        <end position="505"/>
    </location>
</feature>
<dbReference type="Pfam" id="PF07657">
    <property type="entry name" value="MNNL"/>
    <property type="match status" value="1"/>
</dbReference>
<evidence type="ECO:0000256" key="18">
    <source>
        <dbReference type="SAM" id="Phobius"/>
    </source>
</evidence>
<dbReference type="Gene3D" id="2.10.25.140">
    <property type="match status" value="1"/>
</dbReference>
<dbReference type="GeneTree" id="ENSGT00940000164418"/>
<dbReference type="PANTHER" id="PTHR24049:SF22">
    <property type="entry name" value="DROSOPHILA CRUMBS HOMOLOG"/>
    <property type="match status" value="1"/>
</dbReference>
<feature type="domain" description="DSL" evidence="21">
    <location>
        <begin position="164"/>
        <end position="208"/>
    </location>
</feature>
<feature type="disulfide bond" evidence="15">
    <location>
        <begin position="166"/>
        <end position="175"/>
    </location>
</feature>
<dbReference type="FunFam" id="2.10.25.10:FF:000520">
    <property type="entry name" value="Predicted protein"/>
    <property type="match status" value="1"/>
</dbReference>
<evidence type="ECO:0000256" key="4">
    <source>
        <dbReference type="ARBA" id="ARBA00022692"/>
    </source>
</evidence>
<accession>A0A8C5Q7A2</accession>
<feature type="domain" description="EGF-like" evidence="20">
    <location>
        <begin position="353"/>
        <end position="391"/>
    </location>
</feature>
<evidence type="ECO:0000313" key="22">
    <source>
        <dbReference type="Ensembl" id="ENSLLEP00000033551.1"/>
    </source>
</evidence>
<dbReference type="SUPFAM" id="SSF57196">
    <property type="entry name" value="EGF/Laminin"/>
    <property type="match status" value="2"/>
</dbReference>
<evidence type="ECO:0000256" key="16">
    <source>
        <dbReference type="RuleBase" id="RU280815"/>
    </source>
</evidence>
<dbReference type="InterPro" id="IPR051022">
    <property type="entry name" value="Notch_Cell-Fate_Det"/>
</dbReference>
<feature type="disulfide bond" evidence="14">
    <location>
        <begin position="341"/>
        <end position="350"/>
    </location>
</feature>
<keyword evidence="4 16" id="KW-0812">Transmembrane</keyword>
<dbReference type="InterPro" id="IPR018097">
    <property type="entry name" value="EGF_Ca-bd_CS"/>
</dbReference>
<evidence type="ECO:0000256" key="17">
    <source>
        <dbReference type="SAM" id="MobiDB-lite"/>
    </source>
</evidence>
<keyword evidence="6 16" id="KW-0677">Repeat</keyword>
<dbReference type="CDD" id="cd00054">
    <property type="entry name" value="EGF_CA"/>
    <property type="match status" value="6"/>
</dbReference>
<dbReference type="FunFam" id="2.10.25.10:FF:000018">
    <property type="entry name" value="Delta-like 1"/>
    <property type="match status" value="1"/>
</dbReference>
<dbReference type="GO" id="GO:0030154">
    <property type="term" value="P:cell differentiation"/>
    <property type="evidence" value="ECO:0007669"/>
    <property type="project" value="UniProtKB-KW"/>
</dbReference>
<dbReference type="Ensembl" id="ENSLLET00000034826.1">
    <property type="protein sequence ID" value="ENSLLEP00000033551.1"/>
    <property type="gene ID" value="ENSLLEG00000021234.1"/>
</dbReference>
<feature type="signal peptide" evidence="19">
    <location>
        <begin position="1"/>
        <end position="28"/>
    </location>
</feature>
<sequence>MMSSTMRPKLLLYILYFGVVMKLKQVRTAGVFELKIHSFSSPQSTCMISHPCRLFFRVCLKHAQPVVSPDPPCTFGMALSDNMPADPGAISSSHPIRVPFHFKWPGTFSLILESWSSPNSEQSTENPDHLLSRLVTRRRLFVGEDWSQDIHSGQQSELRYSYHVTCDEYYSGDSCSDYCRPRDDPFGHYTCDQEGKRLCLSGWRGEYCAEPICLPGCSESHGFCETPGECKCRMGWQGRVCDECVRYPGCLHGSCAQPWECTCQEGWGGLFCNQDLNYCTNHRPCRNEASCTNTGQGSYSCNCRPGYTGTNCEIETNECASNPCKNGGSCDDLENDYRCVCPRGFYGKNCDISAMTCADGPCFNGGTCVQKSSMGGYVCSCPINYHGSNCEKKIDRCSSSPCLNGGHCLDVGRSVVCRCRSGFSGPRCELNIDDCAGGPCANGGTCVDGVSSYTCSCTLGYGGKDCTLREDVCSSRPCHNGATCYTHFSGHVCQCPLGYMGSNCEFRVQDPTPSSYQSDSPPTLALAACLGLVTLCLMGSGVIIIIRAMKKTRAATKRKNTPHPEPKNNMKENEPFLISPTHFKIPNQDCLREKSGSKQKLLPTSESEDSRSSLLSDRRFDPSLEDLWATRCQLNLKNKTKPIYGSVGH</sequence>
<evidence type="ECO:0000256" key="11">
    <source>
        <dbReference type="ARBA" id="ARBA00023136"/>
    </source>
</evidence>
<dbReference type="InterPro" id="IPR000742">
    <property type="entry name" value="EGF"/>
</dbReference>
<evidence type="ECO:0000256" key="7">
    <source>
        <dbReference type="ARBA" id="ARBA00022782"/>
    </source>
</evidence>
<dbReference type="FunFam" id="2.10.25.10:FF:000012">
    <property type="entry name" value="Delta-like protein"/>
    <property type="match status" value="1"/>
</dbReference>
<dbReference type="Proteomes" id="UP000694569">
    <property type="component" value="Unplaced"/>
</dbReference>
<keyword evidence="11 16" id="KW-0472">Membrane</keyword>
<dbReference type="InterPro" id="IPR000152">
    <property type="entry name" value="EGF-type_Asp/Asn_hydroxyl_site"/>
</dbReference>
<keyword evidence="13" id="KW-0325">Glycoprotein</keyword>
<evidence type="ECO:0000256" key="9">
    <source>
        <dbReference type="ARBA" id="ARBA00022976"/>
    </source>
</evidence>
<comment type="subcellular location">
    <subcellularLocation>
        <location evidence="1 16">Membrane</location>
        <topology evidence="1 16">Single-pass type I membrane protein</topology>
    </subcellularLocation>
</comment>
<evidence type="ECO:0000256" key="3">
    <source>
        <dbReference type="ARBA" id="ARBA00022536"/>
    </source>
</evidence>
<dbReference type="Gene3D" id="2.60.40.3510">
    <property type="match status" value="1"/>
</dbReference>
<name>A0A8C5Q7A2_9ANUR</name>
<dbReference type="PROSITE" id="PS50026">
    <property type="entry name" value="EGF_3"/>
    <property type="match status" value="6"/>
</dbReference>
<evidence type="ECO:0000259" key="21">
    <source>
        <dbReference type="PROSITE" id="PS51051"/>
    </source>
</evidence>
<keyword evidence="10 16" id="KW-1133">Transmembrane helix</keyword>
<evidence type="ECO:0000256" key="15">
    <source>
        <dbReference type="PROSITE-ProRule" id="PRU00377"/>
    </source>
</evidence>
<dbReference type="FunFam" id="2.10.25.10:FF:000368">
    <property type="entry name" value="Delta-like 3 (Drosophila), isoform CRA_b"/>
    <property type="match status" value="1"/>
</dbReference>
<feature type="region of interest" description="Disordered" evidence="17">
    <location>
        <begin position="553"/>
        <end position="573"/>
    </location>
</feature>
<keyword evidence="12 14" id="KW-1015">Disulfide bond</keyword>
<keyword evidence="8" id="KW-0832">Ubl conjugation</keyword>
<evidence type="ECO:0000256" key="14">
    <source>
        <dbReference type="PROSITE-ProRule" id="PRU00076"/>
    </source>
</evidence>
<dbReference type="InterPro" id="IPR013032">
    <property type="entry name" value="EGF-like_CS"/>
</dbReference>
<dbReference type="GO" id="GO:0007219">
    <property type="term" value="P:Notch signaling pathway"/>
    <property type="evidence" value="ECO:0007669"/>
    <property type="project" value="UniProtKB-KW"/>
</dbReference>
<dbReference type="PRINTS" id="PR00010">
    <property type="entry name" value="EGFBLOOD"/>
</dbReference>
<evidence type="ECO:0000256" key="2">
    <source>
        <dbReference type="ARBA" id="ARBA00022473"/>
    </source>
</evidence>
<feature type="domain" description="EGF-like" evidence="20">
    <location>
        <begin position="393"/>
        <end position="429"/>
    </location>
</feature>
<dbReference type="Pfam" id="PF12661">
    <property type="entry name" value="hEGF"/>
    <property type="match status" value="1"/>
</dbReference>
<evidence type="ECO:0000256" key="1">
    <source>
        <dbReference type="ARBA" id="ARBA00004479"/>
    </source>
</evidence>
<feature type="transmembrane region" description="Helical" evidence="18">
    <location>
        <begin position="524"/>
        <end position="549"/>
    </location>
</feature>
<keyword evidence="5 16" id="KW-0732">Signal</keyword>
<dbReference type="PROSITE" id="PS01186">
    <property type="entry name" value="EGF_2"/>
    <property type="match status" value="6"/>
</dbReference>
<keyword evidence="9" id="KW-0914">Notch signaling pathway</keyword>
<dbReference type="PROSITE" id="PS00010">
    <property type="entry name" value="ASX_HYDROXYL"/>
    <property type="match status" value="2"/>
</dbReference>
<dbReference type="InterPro" id="IPR011651">
    <property type="entry name" value="Notch_ligand_N"/>
</dbReference>
<dbReference type="AlphaFoldDB" id="A0A8C5Q7A2"/>
<proteinExistence type="predicted"/>
<protein>
    <recommendedName>
        <fullName evidence="16">Delta-like protein</fullName>
    </recommendedName>
</protein>
<dbReference type="GO" id="GO:0071944">
    <property type="term" value="C:cell periphery"/>
    <property type="evidence" value="ECO:0007669"/>
    <property type="project" value="UniProtKB-ARBA"/>
</dbReference>
<dbReference type="InterPro" id="IPR009030">
    <property type="entry name" value="Growth_fac_rcpt_cys_sf"/>
</dbReference>
<dbReference type="PROSITE" id="PS51051">
    <property type="entry name" value="DSL"/>
    <property type="match status" value="1"/>
</dbReference>
<dbReference type="PROSITE" id="PS01187">
    <property type="entry name" value="EGF_CA"/>
    <property type="match status" value="2"/>
</dbReference>
<evidence type="ECO:0000256" key="12">
    <source>
        <dbReference type="ARBA" id="ARBA00023157"/>
    </source>
</evidence>
<dbReference type="SMART" id="SM00181">
    <property type="entry name" value="EGF"/>
    <property type="match status" value="8"/>
</dbReference>
<dbReference type="FunFam" id="2.10.25.10:FF:000255">
    <property type="entry name" value="Sushi, nidogen and EGF-like domains 1"/>
    <property type="match status" value="1"/>
</dbReference>
<comment type="caution">
    <text evidence="14">Lacks conserved residue(s) required for the propagation of feature annotation.</text>
</comment>
<reference evidence="22" key="1">
    <citation type="submission" date="2025-08" db="UniProtKB">
        <authorList>
            <consortium name="Ensembl"/>
        </authorList>
    </citation>
    <scope>IDENTIFICATION</scope>
</reference>
<dbReference type="Pfam" id="PF01414">
    <property type="entry name" value="DSL"/>
    <property type="match status" value="1"/>
</dbReference>
<feature type="compositionally biased region" description="Basic and acidic residues" evidence="17">
    <location>
        <begin position="562"/>
        <end position="573"/>
    </location>
</feature>
<dbReference type="SUPFAM" id="SSF57184">
    <property type="entry name" value="Growth factor receptor domain"/>
    <property type="match status" value="1"/>
</dbReference>
<reference evidence="22" key="2">
    <citation type="submission" date="2025-09" db="UniProtKB">
        <authorList>
            <consortium name="Ensembl"/>
        </authorList>
    </citation>
    <scope>IDENTIFICATION</scope>
</reference>
<feature type="domain" description="EGF-like" evidence="20">
    <location>
        <begin position="431"/>
        <end position="467"/>
    </location>
</feature>
<dbReference type="FunFam" id="2.10.25.10:FF:000064">
    <property type="entry name" value="Delta-like protein"/>
    <property type="match status" value="1"/>
</dbReference>
<feature type="disulfide bond" evidence="14">
    <location>
        <begin position="419"/>
        <end position="428"/>
    </location>
</feature>
<feature type="domain" description="EGF-like" evidence="20">
    <location>
        <begin position="275"/>
        <end position="313"/>
    </location>
</feature>
<evidence type="ECO:0000256" key="10">
    <source>
        <dbReference type="ARBA" id="ARBA00022989"/>
    </source>
</evidence>
<comment type="function">
    <text evidence="16">Putative Notch ligand involved in the mediation of Notch signaling.</text>
</comment>
<feature type="domain" description="EGF-like" evidence="20">
    <location>
        <begin position="315"/>
        <end position="351"/>
    </location>
</feature>
<evidence type="ECO:0000256" key="8">
    <source>
        <dbReference type="ARBA" id="ARBA00022843"/>
    </source>
</evidence>
<feature type="disulfide bond" evidence="14">
    <location>
        <begin position="381"/>
        <end position="390"/>
    </location>
</feature>
<dbReference type="InterPro" id="IPR001774">
    <property type="entry name" value="DSL"/>
</dbReference>
<dbReference type="GO" id="GO:0016020">
    <property type="term" value="C:membrane"/>
    <property type="evidence" value="ECO:0007669"/>
    <property type="project" value="UniProtKB-SubCell"/>
</dbReference>
<evidence type="ECO:0000259" key="20">
    <source>
        <dbReference type="PROSITE" id="PS50026"/>
    </source>
</evidence>
<feature type="chain" id="PRO_5034153783" description="Delta-like protein" evidence="19">
    <location>
        <begin position="29"/>
        <end position="649"/>
    </location>
</feature>
<feature type="disulfide bond" evidence="14">
    <location>
        <begin position="303"/>
        <end position="312"/>
    </location>
</feature>
<dbReference type="SMART" id="SM00179">
    <property type="entry name" value="EGF_CA"/>
    <property type="match status" value="6"/>
</dbReference>
<dbReference type="Pfam" id="PF00008">
    <property type="entry name" value="EGF"/>
    <property type="match status" value="5"/>
</dbReference>
<organism evidence="22 23">
    <name type="scientific">Leptobrachium leishanense</name>
    <name type="common">Leishan spiny toad</name>
    <dbReference type="NCBI Taxonomy" id="445787"/>
    <lineage>
        <taxon>Eukaryota</taxon>
        <taxon>Metazoa</taxon>
        <taxon>Chordata</taxon>
        <taxon>Craniata</taxon>
        <taxon>Vertebrata</taxon>
        <taxon>Euteleostomi</taxon>
        <taxon>Amphibia</taxon>
        <taxon>Batrachia</taxon>
        <taxon>Anura</taxon>
        <taxon>Pelobatoidea</taxon>
        <taxon>Megophryidae</taxon>
        <taxon>Leptobrachium</taxon>
    </lineage>
</organism>
<feature type="disulfide bond" evidence="15">
    <location>
        <begin position="199"/>
        <end position="208"/>
    </location>
</feature>
<keyword evidence="23" id="KW-1185">Reference proteome</keyword>
<keyword evidence="3 14" id="KW-0245">EGF-like domain</keyword>
<feature type="region of interest" description="Disordered" evidence="17">
    <location>
        <begin position="594"/>
        <end position="615"/>
    </location>
</feature>
<dbReference type="Gene3D" id="2.10.25.10">
    <property type="entry name" value="Laminin"/>
    <property type="match status" value="7"/>
</dbReference>
<keyword evidence="7" id="KW-0221">Differentiation</keyword>
<dbReference type="SMART" id="SM00051">
    <property type="entry name" value="DSL"/>
    <property type="match status" value="1"/>
</dbReference>
<dbReference type="InterPro" id="IPR001881">
    <property type="entry name" value="EGF-like_Ca-bd_dom"/>
</dbReference>
<dbReference type="GO" id="GO:0005509">
    <property type="term" value="F:calcium ion binding"/>
    <property type="evidence" value="ECO:0007669"/>
    <property type="project" value="InterPro"/>
</dbReference>
<evidence type="ECO:0000256" key="13">
    <source>
        <dbReference type="ARBA" id="ARBA00023180"/>
    </source>
</evidence>
<evidence type="ECO:0000256" key="19">
    <source>
        <dbReference type="SAM" id="SignalP"/>
    </source>
</evidence>
<dbReference type="FunFam" id="2.10.25.10:FF:000185">
    <property type="entry name" value="basement membrane-specific heparan sulfate proteoglycan core protein-like"/>
    <property type="match status" value="1"/>
</dbReference>
<feature type="disulfide bond" evidence="14">
    <location>
        <begin position="362"/>
        <end position="379"/>
    </location>
</feature>
<feature type="disulfide bond" evidence="14">
    <location>
        <begin position="495"/>
        <end position="504"/>
    </location>
</feature>